<gene>
    <name evidence="3" type="ORF">DAPPUDRAFT_328607</name>
</gene>
<dbReference type="KEGG" id="dpx:DAPPUDRAFT_328607"/>
<dbReference type="Proteomes" id="UP000000305">
    <property type="component" value="Unassembled WGS sequence"/>
</dbReference>
<keyword evidence="2" id="KW-0812">Transmembrane</keyword>
<evidence type="ECO:0000313" key="3">
    <source>
        <dbReference type="EMBL" id="EFX69964.1"/>
    </source>
</evidence>
<keyword evidence="2" id="KW-0472">Membrane</keyword>
<accession>E9HE72</accession>
<keyword evidence="2" id="KW-1133">Transmembrane helix</keyword>
<evidence type="ECO:0000256" key="1">
    <source>
        <dbReference type="SAM" id="MobiDB-lite"/>
    </source>
</evidence>
<organism evidence="3 4">
    <name type="scientific">Daphnia pulex</name>
    <name type="common">Water flea</name>
    <dbReference type="NCBI Taxonomy" id="6669"/>
    <lineage>
        <taxon>Eukaryota</taxon>
        <taxon>Metazoa</taxon>
        <taxon>Ecdysozoa</taxon>
        <taxon>Arthropoda</taxon>
        <taxon>Crustacea</taxon>
        <taxon>Branchiopoda</taxon>
        <taxon>Diplostraca</taxon>
        <taxon>Cladocera</taxon>
        <taxon>Anomopoda</taxon>
        <taxon>Daphniidae</taxon>
        <taxon>Daphnia</taxon>
    </lineage>
</organism>
<evidence type="ECO:0000313" key="4">
    <source>
        <dbReference type="Proteomes" id="UP000000305"/>
    </source>
</evidence>
<dbReference type="HOGENOM" id="CLU_2742585_0_0_1"/>
<keyword evidence="4" id="KW-1185">Reference proteome</keyword>
<feature type="region of interest" description="Disordered" evidence="1">
    <location>
        <begin position="48"/>
        <end position="71"/>
    </location>
</feature>
<proteinExistence type="predicted"/>
<reference evidence="3 4" key="1">
    <citation type="journal article" date="2011" name="Science">
        <title>The ecoresponsive genome of Daphnia pulex.</title>
        <authorList>
            <person name="Colbourne J.K."/>
            <person name="Pfrender M.E."/>
            <person name="Gilbert D."/>
            <person name="Thomas W.K."/>
            <person name="Tucker A."/>
            <person name="Oakley T.H."/>
            <person name="Tokishita S."/>
            <person name="Aerts A."/>
            <person name="Arnold G.J."/>
            <person name="Basu M.K."/>
            <person name="Bauer D.J."/>
            <person name="Caceres C.E."/>
            <person name="Carmel L."/>
            <person name="Casola C."/>
            <person name="Choi J.H."/>
            <person name="Detter J.C."/>
            <person name="Dong Q."/>
            <person name="Dusheyko S."/>
            <person name="Eads B.D."/>
            <person name="Frohlich T."/>
            <person name="Geiler-Samerotte K.A."/>
            <person name="Gerlach D."/>
            <person name="Hatcher P."/>
            <person name="Jogdeo S."/>
            <person name="Krijgsveld J."/>
            <person name="Kriventseva E.V."/>
            <person name="Kultz D."/>
            <person name="Laforsch C."/>
            <person name="Lindquist E."/>
            <person name="Lopez J."/>
            <person name="Manak J.R."/>
            <person name="Muller J."/>
            <person name="Pangilinan J."/>
            <person name="Patwardhan R.P."/>
            <person name="Pitluck S."/>
            <person name="Pritham E.J."/>
            <person name="Rechtsteiner A."/>
            <person name="Rho M."/>
            <person name="Rogozin I.B."/>
            <person name="Sakarya O."/>
            <person name="Salamov A."/>
            <person name="Schaack S."/>
            <person name="Shapiro H."/>
            <person name="Shiga Y."/>
            <person name="Skalitzky C."/>
            <person name="Smith Z."/>
            <person name="Souvorov A."/>
            <person name="Sung W."/>
            <person name="Tang Z."/>
            <person name="Tsuchiya D."/>
            <person name="Tu H."/>
            <person name="Vos H."/>
            <person name="Wang M."/>
            <person name="Wolf Y.I."/>
            <person name="Yamagata H."/>
            <person name="Yamada T."/>
            <person name="Ye Y."/>
            <person name="Shaw J.R."/>
            <person name="Andrews J."/>
            <person name="Crease T.J."/>
            <person name="Tang H."/>
            <person name="Lucas S.M."/>
            <person name="Robertson H.M."/>
            <person name="Bork P."/>
            <person name="Koonin E.V."/>
            <person name="Zdobnov E.M."/>
            <person name="Grigoriev I.V."/>
            <person name="Lynch M."/>
            <person name="Boore J.L."/>
        </authorList>
    </citation>
    <scope>NUCLEOTIDE SEQUENCE [LARGE SCALE GENOMIC DNA]</scope>
</reference>
<protein>
    <submittedName>
        <fullName evidence="3">Uncharacterized protein</fullName>
    </submittedName>
</protein>
<dbReference type="EMBL" id="GL732627">
    <property type="protein sequence ID" value="EFX69964.1"/>
    <property type="molecule type" value="Genomic_DNA"/>
</dbReference>
<sequence length="71" mass="8153">MDSEAEFYYHIANWSLYMAKGVFGLAAVAVAKTIIWPNVAFYLPEKWDWPSRSKGNKKPGKNPHDEEEANH</sequence>
<evidence type="ECO:0000256" key="2">
    <source>
        <dbReference type="SAM" id="Phobius"/>
    </source>
</evidence>
<feature type="transmembrane region" description="Helical" evidence="2">
    <location>
        <begin position="22"/>
        <end position="43"/>
    </location>
</feature>
<dbReference type="AlphaFoldDB" id="E9HE72"/>
<dbReference type="PhylomeDB" id="E9HE72"/>
<dbReference type="InParanoid" id="E9HE72"/>
<name>E9HE72_DAPPU</name>